<dbReference type="AlphaFoldDB" id="A0A915YFU5"/>
<protein>
    <submittedName>
        <fullName evidence="2">Uncharacterized protein</fullName>
    </submittedName>
</protein>
<dbReference type="RefSeq" id="WP_264793342.1">
    <property type="nucleotide sequence ID" value="NZ_AP026867.1"/>
</dbReference>
<dbReference type="KEGG" id="aup:AsAng_0029630"/>
<name>A0A915YFU5_9BACT</name>
<keyword evidence="3" id="KW-1185">Reference proteome</keyword>
<keyword evidence="1" id="KW-0812">Transmembrane</keyword>
<feature type="transmembrane region" description="Helical" evidence="1">
    <location>
        <begin position="6"/>
        <end position="26"/>
    </location>
</feature>
<dbReference type="EMBL" id="AP026867">
    <property type="protein sequence ID" value="BDS12244.1"/>
    <property type="molecule type" value="Genomic_DNA"/>
</dbReference>
<sequence length="214" mass="24503">MSDELIGIIVIILACVLVGAVVYKLFKVIEGKKLGNFQKIANQYSSLRLEKDKQGKYGAKRGPILLGILEEKEFVGYTYVTGAGKHSVHWTAFKLKHGLNLEGYELKLVNEHFLRKIGKRLGTVNEVELGVQEFDQRFLIQSNNLSTSRNLLNKQTRDKMLSIPKMYFGEIVITNTELSYKLPYQLVNDKIYTEFEKSLDIGLLLLRALKRIYD</sequence>
<gene>
    <name evidence="2" type="ORF">AsAng_0029630</name>
</gene>
<evidence type="ECO:0000256" key="1">
    <source>
        <dbReference type="SAM" id="Phobius"/>
    </source>
</evidence>
<evidence type="ECO:0000313" key="2">
    <source>
        <dbReference type="EMBL" id="BDS12244.1"/>
    </source>
</evidence>
<accession>A0A915YFU5</accession>
<keyword evidence="1" id="KW-1133">Transmembrane helix</keyword>
<organism evidence="2 3">
    <name type="scientific">Aureispira anguillae</name>
    <dbReference type="NCBI Taxonomy" id="2864201"/>
    <lineage>
        <taxon>Bacteria</taxon>
        <taxon>Pseudomonadati</taxon>
        <taxon>Bacteroidota</taxon>
        <taxon>Saprospiria</taxon>
        <taxon>Saprospirales</taxon>
        <taxon>Saprospiraceae</taxon>
        <taxon>Aureispira</taxon>
    </lineage>
</organism>
<proteinExistence type="predicted"/>
<keyword evidence="1" id="KW-0472">Membrane</keyword>
<reference evidence="2" key="1">
    <citation type="submission" date="2022-09" db="EMBL/GenBank/DDBJ databases">
        <title>Aureispira anguillicida sp. nov., isolated from Leptocephalus of Japanese eel Anguilla japonica.</title>
        <authorList>
            <person name="Yuasa K."/>
            <person name="Mekata T."/>
            <person name="Ikunari K."/>
        </authorList>
    </citation>
    <scope>NUCLEOTIDE SEQUENCE</scope>
    <source>
        <strain evidence="2">EL160426</strain>
    </source>
</reference>
<evidence type="ECO:0000313" key="3">
    <source>
        <dbReference type="Proteomes" id="UP001060919"/>
    </source>
</evidence>
<dbReference type="Proteomes" id="UP001060919">
    <property type="component" value="Chromosome"/>
</dbReference>